<sequence length="113" mass="12652">RERGKILKKNSQCSHGNRSEMKITNRPWIGYFHKSRSETRSVAQEVVQIGQPVEVIKEVADALTLGEAHEVVLAEGERRGAQAAERRLAVGDLILRLLQEAGEGRRDGRQVLL</sequence>
<accession>A0AAY5EVP4</accession>
<dbReference type="AlphaFoldDB" id="A0AAY5EVP4"/>
<protein>
    <recommendedName>
        <fullName evidence="3">CARD domain-containing protein</fullName>
    </recommendedName>
</protein>
<proteinExistence type="predicted"/>
<dbReference type="Proteomes" id="UP000314983">
    <property type="component" value="Chromosome 10"/>
</dbReference>
<reference evidence="1 2" key="1">
    <citation type="submission" date="2020-05" db="EMBL/GenBank/DDBJ databases">
        <title>Electrophorus electricus (electric eel) genome, fEleEle1, primary haplotype.</title>
        <authorList>
            <person name="Myers G."/>
            <person name="Meyer A."/>
            <person name="Fedrigo O."/>
            <person name="Formenti G."/>
            <person name="Rhie A."/>
            <person name="Tracey A."/>
            <person name="Sims Y."/>
            <person name="Jarvis E.D."/>
        </authorList>
    </citation>
    <scope>NUCLEOTIDE SEQUENCE [LARGE SCALE GENOMIC DNA]</scope>
</reference>
<reference evidence="1" key="2">
    <citation type="submission" date="2025-08" db="UniProtKB">
        <authorList>
            <consortium name="Ensembl"/>
        </authorList>
    </citation>
    <scope>IDENTIFICATION</scope>
</reference>
<evidence type="ECO:0000313" key="2">
    <source>
        <dbReference type="Proteomes" id="UP000314983"/>
    </source>
</evidence>
<evidence type="ECO:0000313" key="1">
    <source>
        <dbReference type="Ensembl" id="ENSEEEP00000060841.1"/>
    </source>
</evidence>
<dbReference type="Ensembl" id="ENSEEET00000055022.1">
    <property type="protein sequence ID" value="ENSEEEP00000060841.1"/>
    <property type="gene ID" value="ENSEEEG00000026856.1"/>
</dbReference>
<reference evidence="1" key="3">
    <citation type="submission" date="2025-09" db="UniProtKB">
        <authorList>
            <consortium name="Ensembl"/>
        </authorList>
    </citation>
    <scope>IDENTIFICATION</scope>
</reference>
<organism evidence="1 2">
    <name type="scientific">Electrophorus electricus</name>
    <name type="common">Electric eel</name>
    <name type="synonym">Gymnotus electricus</name>
    <dbReference type="NCBI Taxonomy" id="8005"/>
    <lineage>
        <taxon>Eukaryota</taxon>
        <taxon>Metazoa</taxon>
        <taxon>Chordata</taxon>
        <taxon>Craniata</taxon>
        <taxon>Vertebrata</taxon>
        <taxon>Euteleostomi</taxon>
        <taxon>Actinopterygii</taxon>
        <taxon>Neopterygii</taxon>
        <taxon>Teleostei</taxon>
        <taxon>Ostariophysi</taxon>
        <taxon>Gymnotiformes</taxon>
        <taxon>Gymnotoidei</taxon>
        <taxon>Gymnotidae</taxon>
        <taxon>Electrophorus</taxon>
    </lineage>
</organism>
<evidence type="ECO:0008006" key="3">
    <source>
        <dbReference type="Google" id="ProtNLM"/>
    </source>
</evidence>
<name>A0AAY5EVP4_ELEEL</name>
<keyword evidence="2" id="KW-1185">Reference proteome</keyword>